<dbReference type="GeneID" id="38133542"/>
<protein>
    <submittedName>
        <fullName evidence="2">Uncharacterized protein</fullName>
    </submittedName>
</protein>
<evidence type="ECO:0000313" key="3">
    <source>
        <dbReference type="Proteomes" id="UP000253729"/>
    </source>
</evidence>
<organism evidence="2 3">
    <name type="scientific">Aspergillus welwitschiae</name>
    <dbReference type="NCBI Taxonomy" id="1341132"/>
    <lineage>
        <taxon>Eukaryota</taxon>
        <taxon>Fungi</taxon>
        <taxon>Dikarya</taxon>
        <taxon>Ascomycota</taxon>
        <taxon>Pezizomycotina</taxon>
        <taxon>Eurotiomycetes</taxon>
        <taxon>Eurotiomycetidae</taxon>
        <taxon>Eurotiales</taxon>
        <taxon>Aspergillaceae</taxon>
        <taxon>Aspergillus</taxon>
        <taxon>Aspergillus subgen. Circumdati</taxon>
    </lineage>
</organism>
<dbReference type="Proteomes" id="UP000253729">
    <property type="component" value="Unassembled WGS sequence"/>
</dbReference>
<sequence>MRFFIVWMKYPAMARMMNRTMMMTAMAMFSFILSFSFLYVLVVVGLFQNGRIKFEKTWSQLFQQKWKEVVFVAVVVVVVVVVEMQV</sequence>
<evidence type="ECO:0000256" key="1">
    <source>
        <dbReference type="SAM" id="Phobius"/>
    </source>
</evidence>
<dbReference type="AlphaFoldDB" id="A0A3F3QBU8"/>
<dbReference type="EMBL" id="KZ852037">
    <property type="protein sequence ID" value="RDH36597.1"/>
    <property type="molecule type" value="Genomic_DNA"/>
</dbReference>
<keyword evidence="1" id="KW-1133">Transmembrane helix</keyword>
<feature type="transmembrane region" description="Helical" evidence="1">
    <location>
        <begin position="69"/>
        <end position="85"/>
    </location>
</feature>
<evidence type="ECO:0000313" key="2">
    <source>
        <dbReference type="EMBL" id="RDH36597.1"/>
    </source>
</evidence>
<accession>A0A3F3QBU8</accession>
<keyword evidence="1" id="KW-0472">Membrane</keyword>
<keyword evidence="1" id="KW-0812">Transmembrane</keyword>
<dbReference type="RefSeq" id="XP_026629619.1">
    <property type="nucleotide sequence ID" value="XM_026765186.1"/>
</dbReference>
<name>A0A3F3QBU8_9EURO</name>
<keyword evidence="3" id="KW-1185">Reference proteome</keyword>
<gene>
    <name evidence="2" type="ORF">BDQ94DRAFT_138107</name>
</gene>
<reference evidence="2 3" key="1">
    <citation type="submission" date="2018-07" db="EMBL/GenBank/DDBJ databases">
        <title>The genomes of Aspergillus section Nigri reveals drivers in fungal speciation.</title>
        <authorList>
            <consortium name="DOE Joint Genome Institute"/>
            <person name="Vesth T.C."/>
            <person name="Nybo J."/>
            <person name="Theobald S."/>
            <person name="Brandl J."/>
            <person name="Frisvad J.C."/>
            <person name="Nielsen K.F."/>
            <person name="Lyhne E.K."/>
            <person name="Kogle M.E."/>
            <person name="Kuo A."/>
            <person name="Riley R."/>
            <person name="Clum A."/>
            <person name="Nolan M."/>
            <person name="Lipzen A."/>
            <person name="Salamov A."/>
            <person name="Henrissat B."/>
            <person name="Wiebenga A."/>
            <person name="De vries R.P."/>
            <person name="Grigoriev I.V."/>
            <person name="Mortensen U.H."/>
            <person name="Andersen M.R."/>
            <person name="Baker S.E."/>
        </authorList>
    </citation>
    <scope>NUCLEOTIDE SEQUENCE [LARGE SCALE GENOMIC DNA]</scope>
    <source>
        <strain evidence="2 3">CBS 139.54b</strain>
    </source>
</reference>
<proteinExistence type="predicted"/>